<evidence type="ECO:0000313" key="4">
    <source>
        <dbReference type="Proteomes" id="UP000190312"/>
    </source>
</evidence>
<evidence type="ECO:0000313" key="3">
    <source>
        <dbReference type="EMBL" id="OOO12217.1"/>
    </source>
</evidence>
<feature type="compositionally biased region" description="Basic and acidic residues" evidence="1">
    <location>
        <begin position="70"/>
        <end position="87"/>
    </location>
</feature>
<proteinExistence type="predicted"/>
<gene>
    <name evidence="2" type="ORF">Aory04_000326000</name>
    <name evidence="3" type="ORF">OAory_01086870</name>
</gene>
<dbReference type="Proteomes" id="UP000190312">
    <property type="component" value="Unassembled WGS sequence"/>
</dbReference>
<dbReference type="Proteomes" id="UP001165205">
    <property type="component" value="Unassembled WGS sequence"/>
</dbReference>
<organism evidence="3 4">
    <name type="scientific">Aspergillus oryzae</name>
    <name type="common">Yellow koji mold</name>
    <dbReference type="NCBI Taxonomy" id="5062"/>
    <lineage>
        <taxon>Eukaryota</taxon>
        <taxon>Fungi</taxon>
        <taxon>Dikarya</taxon>
        <taxon>Ascomycota</taxon>
        <taxon>Pezizomycotina</taxon>
        <taxon>Eurotiomycetes</taxon>
        <taxon>Eurotiomycetidae</taxon>
        <taxon>Eurotiales</taxon>
        <taxon>Aspergillaceae</taxon>
        <taxon>Aspergillus</taxon>
        <taxon>Aspergillus subgen. Circumdati</taxon>
    </lineage>
</organism>
<feature type="region of interest" description="Disordered" evidence="1">
    <location>
        <begin position="1"/>
        <end position="87"/>
    </location>
</feature>
<feature type="compositionally biased region" description="Polar residues" evidence="1">
    <location>
        <begin position="44"/>
        <end position="53"/>
    </location>
</feature>
<protein>
    <submittedName>
        <fullName evidence="2">Unnamed protein product</fullName>
    </submittedName>
</protein>
<dbReference type="EMBL" id="MKZY01000003">
    <property type="protein sequence ID" value="OOO12217.1"/>
    <property type="molecule type" value="Genomic_DNA"/>
</dbReference>
<evidence type="ECO:0000313" key="2">
    <source>
        <dbReference type="EMBL" id="GMG26440.1"/>
    </source>
</evidence>
<evidence type="ECO:0000256" key="1">
    <source>
        <dbReference type="SAM" id="MobiDB-lite"/>
    </source>
</evidence>
<comment type="caution">
    <text evidence="3">The sequence shown here is derived from an EMBL/GenBank/DDBJ whole genome shotgun (WGS) entry which is preliminary data.</text>
</comment>
<accession>A0A1S9DT49</accession>
<feature type="compositionally biased region" description="Polar residues" evidence="1">
    <location>
        <begin position="25"/>
        <end position="35"/>
    </location>
</feature>
<sequence>MESKHNTRKDSDRVRLRDDDIGSTEPEQVDQQSSFADLDPTKEYTASSQTAGTGFQPEPAAPRSSSSYHFQHDQLAHPDEEFHRPQE</sequence>
<dbReference type="AlphaFoldDB" id="A0A1S9DT49"/>
<dbReference type="EMBL" id="BSYA01000026">
    <property type="protein sequence ID" value="GMG26440.1"/>
    <property type="molecule type" value="Genomic_DNA"/>
</dbReference>
<name>A0A1S9DT49_ASPOZ</name>
<feature type="compositionally biased region" description="Basic and acidic residues" evidence="1">
    <location>
        <begin position="1"/>
        <end position="20"/>
    </location>
</feature>
<dbReference type="OrthoDB" id="2137750at2759"/>
<reference evidence="3 4" key="1">
    <citation type="submission" date="2016-10" db="EMBL/GenBank/DDBJ databases">
        <title>Genome sequencing of Aspergillus oryzae BCC7051.</title>
        <authorList>
            <person name="Thammarongtham C."/>
            <person name="Vorapreeda T."/>
            <person name="Nookaew I."/>
            <person name="Srisuk T."/>
            <person name="Land M."/>
            <person name="Jeennor S."/>
            <person name="Laoteng K."/>
        </authorList>
    </citation>
    <scope>NUCLEOTIDE SEQUENCE [LARGE SCALE GENOMIC DNA]</scope>
    <source>
        <strain evidence="3 4">BCC7051</strain>
    </source>
</reference>
<reference evidence="2" key="2">
    <citation type="submission" date="2023-04" db="EMBL/GenBank/DDBJ databases">
        <title>Aspergillus oryzae NBRC 4228.</title>
        <authorList>
            <person name="Ichikawa N."/>
            <person name="Sato H."/>
            <person name="Tonouchi N."/>
        </authorList>
    </citation>
    <scope>NUCLEOTIDE SEQUENCE</scope>
    <source>
        <strain evidence="2">NBRC 4228</strain>
    </source>
</reference>